<keyword evidence="2" id="KW-0805">Transcription regulation</keyword>
<evidence type="ECO:0000256" key="1">
    <source>
        <dbReference type="ARBA" id="ARBA00009437"/>
    </source>
</evidence>
<sequence>MMSQINLNLLRSLKVLLEECHVSQAATKLNITQSALSRQLSQLREMFADPLLVRDGNQLVPTPKAVSLLNKLEHWFVELDELMIEAEFEPSAWKGEFVFASSDYVAQYLLPEMVEAITVKAPKVSIKYCLWQPSLLGEMANSEIQLASTMSPEPPKGVSSWQIGEDYPVCVMKQSHPLSEKSILSVEDILSFSHIKVTGGGDKDTYIDQALAELNQVRHIGLKVPFFSAAFRSLSMSDYLMVVPEHIARNMKNHFDVVFKPLPVKTPKHKYWLLWHPKFDNEPSHVWARQLVYDIMNHSEYSIGYDSES</sequence>
<accession>A0ABU4ILR2</accession>
<evidence type="ECO:0000259" key="5">
    <source>
        <dbReference type="PROSITE" id="PS50931"/>
    </source>
</evidence>
<dbReference type="PRINTS" id="PR00039">
    <property type="entry name" value="HTHLYSR"/>
</dbReference>
<dbReference type="InterPro" id="IPR000847">
    <property type="entry name" value="LysR_HTH_N"/>
</dbReference>
<organism evidence="6 7">
    <name type="scientific">Vibrio plantisponsor</name>
    <dbReference type="NCBI Taxonomy" id="664643"/>
    <lineage>
        <taxon>Bacteria</taxon>
        <taxon>Pseudomonadati</taxon>
        <taxon>Pseudomonadota</taxon>
        <taxon>Gammaproteobacteria</taxon>
        <taxon>Vibrionales</taxon>
        <taxon>Vibrionaceae</taxon>
        <taxon>Vibrio</taxon>
    </lineage>
</organism>
<evidence type="ECO:0000256" key="2">
    <source>
        <dbReference type="ARBA" id="ARBA00023015"/>
    </source>
</evidence>
<dbReference type="Pfam" id="PF03466">
    <property type="entry name" value="LysR_substrate"/>
    <property type="match status" value="1"/>
</dbReference>
<evidence type="ECO:0000313" key="6">
    <source>
        <dbReference type="EMBL" id="MDW6019501.1"/>
    </source>
</evidence>
<name>A0ABU4ILR2_9VIBR</name>
<comment type="similarity">
    <text evidence="1">Belongs to the LysR transcriptional regulatory family.</text>
</comment>
<dbReference type="EMBL" id="JAWRCN010000002">
    <property type="protein sequence ID" value="MDW6019501.1"/>
    <property type="molecule type" value="Genomic_DNA"/>
</dbReference>
<dbReference type="InterPro" id="IPR037402">
    <property type="entry name" value="YidZ_PBP2"/>
</dbReference>
<dbReference type="PROSITE" id="PS50931">
    <property type="entry name" value="HTH_LYSR"/>
    <property type="match status" value="1"/>
</dbReference>
<reference evidence="6 7" key="1">
    <citation type="submission" date="2023-11" db="EMBL/GenBank/DDBJ databases">
        <title>Plant-associative lifestyle of Vibrio porteresiae and its evolutionary dynamics.</title>
        <authorList>
            <person name="Rameshkumar N."/>
            <person name="Kirti K."/>
        </authorList>
    </citation>
    <scope>NUCLEOTIDE SEQUENCE [LARGE SCALE GENOMIC DNA]</scope>
    <source>
        <strain evidence="6 7">MSSRF60</strain>
    </source>
</reference>
<dbReference type="InterPro" id="IPR036390">
    <property type="entry name" value="WH_DNA-bd_sf"/>
</dbReference>
<dbReference type="PANTHER" id="PTHR30118:SF7">
    <property type="entry name" value="TRANSCRIPTIONAL REGULATOR LYSR FAMILY"/>
    <property type="match status" value="1"/>
</dbReference>
<dbReference type="InterPro" id="IPR036388">
    <property type="entry name" value="WH-like_DNA-bd_sf"/>
</dbReference>
<feature type="domain" description="HTH lysR-type" evidence="5">
    <location>
        <begin position="5"/>
        <end position="62"/>
    </location>
</feature>
<protein>
    <submittedName>
        <fullName evidence="6">LysR family transcriptional regulator</fullName>
    </submittedName>
</protein>
<keyword evidence="4" id="KW-0804">Transcription</keyword>
<dbReference type="Gene3D" id="3.40.190.10">
    <property type="entry name" value="Periplasmic binding protein-like II"/>
    <property type="match status" value="2"/>
</dbReference>
<evidence type="ECO:0000313" key="7">
    <source>
        <dbReference type="Proteomes" id="UP001272325"/>
    </source>
</evidence>
<dbReference type="InterPro" id="IPR050389">
    <property type="entry name" value="LysR-type_TF"/>
</dbReference>
<proteinExistence type="inferred from homology"/>
<keyword evidence="3" id="KW-0238">DNA-binding</keyword>
<evidence type="ECO:0000256" key="3">
    <source>
        <dbReference type="ARBA" id="ARBA00023125"/>
    </source>
</evidence>
<gene>
    <name evidence="6" type="ORF">SBW85_17525</name>
</gene>
<dbReference type="Proteomes" id="UP001272325">
    <property type="component" value="Unassembled WGS sequence"/>
</dbReference>
<dbReference type="RefSeq" id="WP_171137060.1">
    <property type="nucleotide sequence ID" value="NZ_AP024894.1"/>
</dbReference>
<dbReference type="InterPro" id="IPR011991">
    <property type="entry name" value="ArsR-like_HTH"/>
</dbReference>
<dbReference type="Gene3D" id="1.10.10.10">
    <property type="entry name" value="Winged helix-like DNA-binding domain superfamily/Winged helix DNA-binding domain"/>
    <property type="match status" value="1"/>
</dbReference>
<keyword evidence="7" id="KW-1185">Reference proteome</keyword>
<evidence type="ECO:0000256" key="4">
    <source>
        <dbReference type="ARBA" id="ARBA00023163"/>
    </source>
</evidence>
<dbReference type="CDD" id="cd00090">
    <property type="entry name" value="HTH_ARSR"/>
    <property type="match status" value="1"/>
</dbReference>
<comment type="caution">
    <text evidence="6">The sequence shown here is derived from an EMBL/GenBank/DDBJ whole genome shotgun (WGS) entry which is preliminary data.</text>
</comment>
<dbReference type="PANTHER" id="PTHR30118">
    <property type="entry name" value="HTH-TYPE TRANSCRIPTIONAL REGULATOR LEUO-RELATED"/>
    <property type="match status" value="1"/>
</dbReference>
<dbReference type="SUPFAM" id="SSF46785">
    <property type="entry name" value="Winged helix' DNA-binding domain"/>
    <property type="match status" value="1"/>
</dbReference>
<dbReference type="SUPFAM" id="SSF53850">
    <property type="entry name" value="Periplasmic binding protein-like II"/>
    <property type="match status" value="1"/>
</dbReference>
<dbReference type="CDD" id="cd08417">
    <property type="entry name" value="PBP2_Nitroaromatics_like"/>
    <property type="match status" value="1"/>
</dbReference>
<dbReference type="InterPro" id="IPR005119">
    <property type="entry name" value="LysR_subst-bd"/>
</dbReference>
<dbReference type="Pfam" id="PF00126">
    <property type="entry name" value="HTH_1"/>
    <property type="match status" value="1"/>
</dbReference>